<gene>
    <name evidence="2" type="ORF">FLX08_02220</name>
</gene>
<accession>A0A544Z4D6</accession>
<dbReference type="AlphaFoldDB" id="A0A544Z4D6"/>
<evidence type="ECO:0000256" key="1">
    <source>
        <dbReference type="SAM" id="SignalP"/>
    </source>
</evidence>
<keyword evidence="1" id="KW-0732">Signal</keyword>
<organism evidence="2 3">
    <name type="scientific">Microbispora hainanensis</name>
    <dbReference type="NCBI Taxonomy" id="568844"/>
    <lineage>
        <taxon>Bacteria</taxon>
        <taxon>Bacillati</taxon>
        <taxon>Actinomycetota</taxon>
        <taxon>Actinomycetes</taxon>
        <taxon>Streptosporangiales</taxon>
        <taxon>Streptosporangiaceae</taxon>
        <taxon>Microbispora</taxon>
    </lineage>
</organism>
<reference evidence="2 3" key="1">
    <citation type="submission" date="2019-07" db="EMBL/GenBank/DDBJ databases">
        <title>Microbispora hainanensis DSM 45428.</title>
        <authorList>
            <person name="Thawai C."/>
        </authorList>
    </citation>
    <scope>NUCLEOTIDE SEQUENCE [LARGE SCALE GENOMIC DNA]</scope>
    <source>
        <strain evidence="2 3">DSM 45428</strain>
    </source>
</reference>
<dbReference type="Proteomes" id="UP000316541">
    <property type="component" value="Unassembled WGS sequence"/>
</dbReference>
<evidence type="ECO:0000313" key="3">
    <source>
        <dbReference type="Proteomes" id="UP000316541"/>
    </source>
</evidence>
<comment type="caution">
    <text evidence="2">The sequence shown here is derived from an EMBL/GenBank/DDBJ whole genome shotgun (WGS) entry which is preliminary data.</text>
</comment>
<protein>
    <recommendedName>
        <fullName evidence="4">Sensor domain-containing protein</fullName>
    </recommendedName>
</protein>
<evidence type="ECO:0008006" key="4">
    <source>
        <dbReference type="Google" id="ProtNLM"/>
    </source>
</evidence>
<name>A0A544Z4D6_9ACTN</name>
<proteinExistence type="predicted"/>
<feature type="chain" id="PRO_5039642346" description="Sensor domain-containing protein" evidence="1">
    <location>
        <begin position="23"/>
        <end position="230"/>
    </location>
</feature>
<dbReference type="EMBL" id="VIRM01000002">
    <property type="protein sequence ID" value="TQS23917.1"/>
    <property type="molecule type" value="Genomic_DNA"/>
</dbReference>
<sequence>MRRVMTSAVAAAVVTVTATALGAGQAVASQASLAAQAAQAARATAGVASAAQGTAKLPKGFLLNEAKMNGPRRPWEHLKLSNSLKKPLEVNPCGRRTAGDGRSASRTFTYLAETVYRSEQVVLYPSERAAKAAMRSVRADLAKCGSGGRGHERYSYRWKSTGIGDEALRIGGFFFENRSRSVVVRQGSAIAVYVRTGLVTKSLPVSRFRPLIKDARTMAAKLCRLPGVCG</sequence>
<feature type="signal peptide" evidence="1">
    <location>
        <begin position="1"/>
        <end position="22"/>
    </location>
</feature>
<evidence type="ECO:0000313" key="2">
    <source>
        <dbReference type="EMBL" id="TQS23917.1"/>
    </source>
</evidence>
<dbReference type="RefSeq" id="WP_142616486.1">
    <property type="nucleotide sequence ID" value="NZ_VIRM01000002.1"/>
</dbReference>